<name>A0A2M6WHN7_9BACT</name>
<dbReference type="EMBL" id="PFBA01000027">
    <property type="protein sequence ID" value="PIT92301.1"/>
    <property type="molecule type" value="Genomic_DNA"/>
</dbReference>
<dbReference type="Pfam" id="PF01467">
    <property type="entry name" value="CTP_transf_like"/>
    <property type="match status" value="1"/>
</dbReference>
<gene>
    <name evidence="4" type="ORF">COU08_03250</name>
</gene>
<dbReference type="InterPro" id="IPR014729">
    <property type="entry name" value="Rossmann-like_a/b/a_fold"/>
</dbReference>
<dbReference type="NCBIfam" id="TIGR00125">
    <property type="entry name" value="cyt_tran_rel"/>
    <property type="match status" value="1"/>
</dbReference>
<dbReference type="Proteomes" id="UP000228635">
    <property type="component" value="Unassembled WGS sequence"/>
</dbReference>
<feature type="domain" description="Cytidyltransferase-like" evidence="3">
    <location>
        <begin position="6"/>
        <end position="97"/>
    </location>
</feature>
<evidence type="ECO:0000256" key="1">
    <source>
        <dbReference type="ARBA" id="ARBA00022679"/>
    </source>
</evidence>
<sequence length="133" mass="15427">MKTVMVFGTFDGIHEGHRAMLKEARSLGDRLIVVVAQDHIIEHIKGELPRVNLLKRFEHLQRKDYVDEVVIGDSELGVWHIVRSRKPNLIAVGHDQQALHENLLDHYGELGCRPELVLLSHYEVSKERTYPRY</sequence>
<dbReference type="InterPro" id="IPR050385">
    <property type="entry name" value="Archaeal_FAD_synthase"/>
</dbReference>
<evidence type="ECO:0000259" key="3">
    <source>
        <dbReference type="Pfam" id="PF01467"/>
    </source>
</evidence>
<evidence type="ECO:0000313" key="4">
    <source>
        <dbReference type="EMBL" id="PIT92301.1"/>
    </source>
</evidence>
<dbReference type="AlphaFoldDB" id="A0A2M6WHN7"/>
<keyword evidence="1" id="KW-0808">Transferase</keyword>
<dbReference type="PANTHER" id="PTHR43793">
    <property type="entry name" value="FAD SYNTHASE"/>
    <property type="match status" value="1"/>
</dbReference>
<evidence type="ECO:0000313" key="5">
    <source>
        <dbReference type="Proteomes" id="UP000228635"/>
    </source>
</evidence>
<protein>
    <recommendedName>
        <fullName evidence="3">Cytidyltransferase-like domain-containing protein</fullName>
    </recommendedName>
</protein>
<accession>A0A2M6WHN7</accession>
<dbReference type="SUPFAM" id="SSF52374">
    <property type="entry name" value="Nucleotidylyl transferase"/>
    <property type="match status" value="1"/>
</dbReference>
<dbReference type="PANTHER" id="PTHR43793:SF1">
    <property type="entry name" value="FAD SYNTHASE"/>
    <property type="match status" value="1"/>
</dbReference>
<proteinExistence type="predicted"/>
<keyword evidence="2" id="KW-0548">Nucleotidyltransferase</keyword>
<dbReference type="GO" id="GO:0016779">
    <property type="term" value="F:nucleotidyltransferase activity"/>
    <property type="evidence" value="ECO:0007669"/>
    <property type="project" value="UniProtKB-KW"/>
</dbReference>
<dbReference type="Gene3D" id="3.40.50.620">
    <property type="entry name" value="HUPs"/>
    <property type="match status" value="1"/>
</dbReference>
<evidence type="ECO:0000256" key="2">
    <source>
        <dbReference type="ARBA" id="ARBA00022695"/>
    </source>
</evidence>
<comment type="caution">
    <text evidence="4">The sequence shown here is derived from an EMBL/GenBank/DDBJ whole genome shotgun (WGS) entry which is preliminary data.</text>
</comment>
<reference evidence="5" key="1">
    <citation type="submission" date="2017-09" db="EMBL/GenBank/DDBJ databases">
        <title>Depth-based differentiation of microbial function through sediment-hosted aquifers and enrichment of novel symbionts in the deep terrestrial subsurface.</title>
        <authorList>
            <person name="Probst A.J."/>
            <person name="Ladd B."/>
            <person name="Jarett J.K."/>
            <person name="Geller-Mcgrath D.E."/>
            <person name="Sieber C.M.K."/>
            <person name="Emerson J.B."/>
            <person name="Anantharaman K."/>
            <person name="Thomas B.C."/>
            <person name="Malmstrom R."/>
            <person name="Stieglmeier M."/>
            <person name="Klingl A."/>
            <person name="Woyke T."/>
            <person name="Ryan C.M."/>
            <person name="Banfield J.F."/>
        </authorList>
    </citation>
    <scope>NUCLEOTIDE SEQUENCE [LARGE SCALE GENOMIC DNA]</scope>
</reference>
<organism evidence="4 5">
    <name type="scientific">Candidatus Harrisonbacteria bacterium CG10_big_fil_rev_8_21_14_0_10_42_17</name>
    <dbReference type="NCBI Taxonomy" id="1974584"/>
    <lineage>
        <taxon>Bacteria</taxon>
        <taxon>Candidatus Harrisoniibacteriota</taxon>
    </lineage>
</organism>
<dbReference type="InterPro" id="IPR004821">
    <property type="entry name" value="Cyt_trans-like"/>
</dbReference>